<reference evidence="1 2" key="1">
    <citation type="journal article" date="2012" name="New Phytol.">
        <title>Insight into trade-off between wood decay and parasitism from the genome of a fungal forest pathogen.</title>
        <authorList>
            <person name="Olson A."/>
            <person name="Aerts A."/>
            <person name="Asiegbu F."/>
            <person name="Belbahri L."/>
            <person name="Bouzid O."/>
            <person name="Broberg A."/>
            <person name="Canback B."/>
            <person name="Coutinho P.M."/>
            <person name="Cullen D."/>
            <person name="Dalman K."/>
            <person name="Deflorio G."/>
            <person name="van Diepen L.T."/>
            <person name="Dunand C."/>
            <person name="Duplessis S."/>
            <person name="Durling M."/>
            <person name="Gonthier P."/>
            <person name="Grimwood J."/>
            <person name="Fossdal C.G."/>
            <person name="Hansson D."/>
            <person name="Henrissat B."/>
            <person name="Hietala A."/>
            <person name="Himmelstrand K."/>
            <person name="Hoffmeister D."/>
            <person name="Hogberg N."/>
            <person name="James T.Y."/>
            <person name="Karlsson M."/>
            <person name="Kohler A."/>
            <person name="Kues U."/>
            <person name="Lee Y.H."/>
            <person name="Lin Y.C."/>
            <person name="Lind M."/>
            <person name="Lindquist E."/>
            <person name="Lombard V."/>
            <person name="Lucas S."/>
            <person name="Lunden K."/>
            <person name="Morin E."/>
            <person name="Murat C."/>
            <person name="Park J."/>
            <person name="Raffaello T."/>
            <person name="Rouze P."/>
            <person name="Salamov A."/>
            <person name="Schmutz J."/>
            <person name="Solheim H."/>
            <person name="Stahlberg J."/>
            <person name="Velez H."/>
            <person name="de Vries R.P."/>
            <person name="Wiebenga A."/>
            <person name="Woodward S."/>
            <person name="Yakovlev I."/>
            <person name="Garbelotto M."/>
            <person name="Martin F."/>
            <person name="Grigoriev I.V."/>
            <person name="Stenlid J."/>
        </authorList>
    </citation>
    <scope>NUCLEOTIDE SEQUENCE [LARGE SCALE GENOMIC DNA]</scope>
    <source>
        <strain evidence="1 2">TC 32-1</strain>
    </source>
</reference>
<evidence type="ECO:0000313" key="1">
    <source>
        <dbReference type="EMBL" id="ETW81593.1"/>
    </source>
</evidence>
<dbReference type="RefSeq" id="XP_009546224.1">
    <property type="nucleotide sequence ID" value="XM_009547929.1"/>
</dbReference>
<dbReference type="AlphaFoldDB" id="W4K708"/>
<dbReference type="HOGENOM" id="CLU_1107255_0_0_1"/>
<dbReference type="EMBL" id="KI925458">
    <property type="protein sequence ID" value="ETW81593.1"/>
    <property type="molecule type" value="Genomic_DNA"/>
</dbReference>
<organism evidence="1 2">
    <name type="scientific">Heterobasidion irregulare (strain TC 32-1)</name>
    <dbReference type="NCBI Taxonomy" id="747525"/>
    <lineage>
        <taxon>Eukaryota</taxon>
        <taxon>Fungi</taxon>
        <taxon>Dikarya</taxon>
        <taxon>Basidiomycota</taxon>
        <taxon>Agaricomycotina</taxon>
        <taxon>Agaricomycetes</taxon>
        <taxon>Russulales</taxon>
        <taxon>Bondarzewiaceae</taxon>
        <taxon>Heterobasidion</taxon>
        <taxon>Heterobasidion annosum species complex</taxon>
    </lineage>
</organism>
<evidence type="ECO:0000313" key="2">
    <source>
        <dbReference type="Proteomes" id="UP000030671"/>
    </source>
</evidence>
<sequence length="251" mass="26820">MAPVRLPAFILKTRGPLPCTGAFEFSPHYFPGSTPSHSAANPLPASAIFLSLLCVSCAQEAAGLRLAYVLASAPSCDPAPAIRASSLPPRRDGDLRAALGTDSRPQQTAFNKLTSPYLMMRSPAFVSRPLRSSRPALAFPGPPLPGRCASEPAMHEAARSTWPMLVLGESLAAHTRLRSQDNRECIFDNHNNAPSELTLLGGSERLPAHRFCVVSACIPSASPVGTAVPEHRLHFPGWPSFLAIVLWARAT</sequence>
<protein>
    <submittedName>
        <fullName evidence="1">Uncharacterized protein</fullName>
    </submittedName>
</protein>
<dbReference type="InParanoid" id="W4K708"/>
<keyword evidence="2" id="KW-1185">Reference proteome</keyword>
<dbReference type="KEGG" id="hir:HETIRDRAFT_104913"/>
<dbReference type="Proteomes" id="UP000030671">
    <property type="component" value="Unassembled WGS sequence"/>
</dbReference>
<proteinExistence type="predicted"/>
<gene>
    <name evidence="1" type="ORF">HETIRDRAFT_104913</name>
</gene>
<name>W4K708_HETIT</name>
<accession>W4K708</accession>
<dbReference type="GeneID" id="20666035"/>